<reference evidence="1 2" key="1">
    <citation type="submission" date="2018-03" db="EMBL/GenBank/DDBJ databases">
        <title>Draft Genome Sequences of the Obligatory Marine Myxobacteria Enhygromyxa salina SWB007.</title>
        <authorList>
            <person name="Poehlein A."/>
            <person name="Moghaddam J.A."/>
            <person name="Harms H."/>
            <person name="Alanjari M."/>
            <person name="Koenig G.M."/>
            <person name="Daniel R."/>
            <person name="Schaeberle T.F."/>
        </authorList>
    </citation>
    <scope>NUCLEOTIDE SEQUENCE [LARGE SCALE GENOMIC DNA]</scope>
    <source>
        <strain evidence="1 2">SWB007</strain>
    </source>
</reference>
<comment type="caution">
    <text evidence="1">The sequence shown here is derived from an EMBL/GenBank/DDBJ whole genome shotgun (WGS) entry which is preliminary data.</text>
</comment>
<proteinExistence type="predicted"/>
<dbReference type="PANTHER" id="PTHR34129:SF1">
    <property type="entry name" value="DUF952 DOMAIN-CONTAINING PROTEIN"/>
    <property type="match status" value="1"/>
</dbReference>
<dbReference type="RefSeq" id="WP_181234084.1">
    <property type="nucleotide sequence ID" value="NZ_PVNL01000101.1"/>
</dbReference>
<gene>
    <name evidence="1" type="ORF">ENSA7_49810</name>
</gene>
<protein>
    <recommendedName>
        <fullName evidence="3">DUF952 domain-containing protein</fullName>
    </recommendedName>
</protein>
<dbReference type="EMBL" id="PVNL01000101">
    <property type="protein sequence ID" value="PRQ04808.1"/>
    <property type="molecule type" value="Genomic_DNA"/>
</dbReference>
<accession>A0A2S9YI75</accession>
<dbReference type="InterPro" id="IPR009297">
    <property type="entry name" value="DUF952"/>
</dbReference>
<dbReference type="PANTHER" id="PTHR34129">
    <property type="entry name" value="BLR1139 PROTEIN"/>
    <property type="match status" value="1"/>
</dbReference>
<evidence type="ECO:0000313" key="1">
    <source>
        <dbReference type="EMBL" id="PRQ04808.1"/>
    </source>
</evidence>
<evidence type="ECO:0008006" key="3">
    <source>
        <dbReference type="Google" id="ProtNLM"/>
    </source>
</evidence>
<dbReference type="Proteomes" id="UP000238823">
    <property type="component" value="Unassembled WGS sequence"/>
</dbReference>
<dbReference type="Pfam" id="PF06108">
    <property type="entry name" value="DUF952"/>
    <property type="match status" value="1"/>
</dbReference>
<sequence>MPDCVYRICAASDWIQTTAEGRLPLSRLDQRDGYVHLSTAAQVPDTLRRHFAGREDLVLLSICGDRLGEDQLRYEPVSVGSGRELFPHFYGQIGLDAIFEAAPLSLDETGQHRLPAALVQAIASAGDPA</sequence>
<dbReference type="SUPFAM" id="SSF56399">
    <property type="entry name" value="ADP-ribosylation"/>
    <property type="match status" value="1"/>
</dbReference>
<evidence type="ECO:0000313" key="2">
    <source>
        <dbReference type="Proteomes" id="UP000238823"/>
    </source>
</evidence>
<organism evidence="1 2">
    <name type="scientific">Enhygromyxa salina</name>
    <dbReference type="NCBI Taxonomy" id="215803"/>
    <lineage>
        <taxon>Bacteria</taxon>
        <taxon>Pseudomonadati</taxon>
        <taxon>Myxococcota</taxon>
        <taxon>Polyangia</taxon>
        <taxon>Nannocystales</taxon>
        <taxon>Nannocystaceae</taxon>
        <taxon>Enhygromyxa</taxon>
    </lineage>
</organism>
<dbReference type="AlphaFoldDB" id="A0A2S9YI75"/>
<dbReference type="Gene3D" id="3.20.170.20">
    <property type="entry name" value="Protein of unknown function DUF952"/>
    <property type="match status" value="1"/>
</dbReference>
<name>A0A2S9YI75_9BACT</name>